<evidence type="ECO:0000256" key="1">
    <source>
        <dbReference type="ARBA" id="ARBA00004141"/>
    </source>
</evidence>
<feature type="domain" description="Ion transport" evidence="7">
    <location>
        <begin position="123"/>
        <end position="354"/>
    </location>
</feature>
<feature type="region of interest" description="Disordered" evidence="5">
    <location>
        <begin position="61"/>
        <end position="82"/>
    </location>
</feature>
<comment type="subcellular location">
    <subcellularLocation>
        <location evidence="1">Membrane</location>
        <topology evidence="1">Multi-pass membrane protein</topology>
    </subcellularLocation>
</comment>
<feature type="compositionally biased region" description="Acidic residues" evidence="5">
    <location>
        <begin position="736"/>
        <end position="747"/>
    </location>
</feature>
<dbReference type="Gene3D" id="1.20.120.350">
    <property type="entry name" value="Voltage-gated potassium channels. Chain C"/>
    <property type="match status" value="1"/>
</dbReference>
<evidence type="ECO:0000256" key="5">
    <source>
        <dbReference type="SAM" id="MobiDB-lite"/>
    </source>
</evidence>
<keyword evidence="8" id="KW-0407">Ion channel</keyword>
<keyword evidence="8" id="KW-0813">Transport</keyword>
<evidence type="ECO:0000259" key="7">
    <source>
        <dbReference type="Pfam" id="PF00520"/>
    </source>
</evidence>
<feature type="compositionally biased region" description="Basic and acidic residues" evidence="5">
    <location>
        <begin position="864"/>
        <end position="877"/>
    </location>
</feature>
<evidence type="ECO:0000313" key="8">
    <source>
        <dbReference type="EMBL" id="OLQ02814.1"/>
    </source>
</evidence>
<accession>A0A1Q9E5V5</accession>
<feature type="region of interest" description="Disordered" evidence="5">
    <location>
        <begin position="864"/>
        <end position="932"/>
    </location>
</feature>
<feature type="transmembrane region" description="Helical" evidence="6">
    <location>
        <begin position="185"/>
        <end position="204"/>
    </location>
</feature>
<keyword evidence="2 6" id="KW-0812">Transmembrane</keyword>
<proteinExistence type="predicted"/>
<feature type="compositionally biased region" description="Basic and acidic residues" evidence="5">
    <location>
        <begin position="884"/>
        <end position="903"/>
    </location>
</feature>
<keyword evidence="8" id="KW-0406">Ion transport</keyword>
<evidence type="ECO:0000256" key="3">
    <source>
        <dbReference type="ARBA" id="ARBA00022989"/>
    </source>
</evidence>
<name>A0A1Q9E5V5_SYMMI</name>
<feature type="compositionally biased region" description="Basic residues" evidence="5">
    <location>
        <begin position="706"/>
        <end position="725"/>
    </location>
</feature>
<feature type="compositionally biased region" description="Acidic residues" evidence="5">
    <location>
        <begin position="923"/>
        <end position="932"/>
    </location>
</feature>
<evidence type="ECO:0000313" key="9">
    <source>
        <dbReference type="Proteomes" id="UP000186817"/>
    </source>
</evidence>
<feature type="region of interest" description="Disordered" evidence="5">
    <location>
        <begin position="649"/>
        <end position="678"/>
    </location>
</feature>
<dbReference type="InterPro" id="IPR027359">
    <property type="entry name" value="Volt_channel_dom_sf"/>
</dbReference>
<feature type="region of interest" description="Disordered" evidence="5">
    <location>
        <begin position="693"/>
        <end position="747"/>
    </location>
</feature>
<feature type="region of interest" description="Disordered" evidence="5">
    <location>
        <begin position="1016"/>
        <end position="1054"/>
    </location>
</feature>
<evidence type="ECO:0000256" key="2">
    <source>
        <dbReference type="ARBA" id="ARBA00022692"/>
    </source>
</evidence>
<comment type="caution">
    <text evidence="8">The sequence shown here is derived from an EMBL/GenBank/DDBJ whole genome shotgun (WGS) entry which is preliminary data.</text>
</comment>
<feature type="transmembrane region" description="Helical" evidence="6">
    <location>
        <begin position="255"/>
        <end position="277"/>
    </location>
</feature>
<reference evidence="8 9" key="1">
    <citation type="submission" date="2016-02" db="EMBL/GenBank/DDBJ databases">
        <title>Genome analysis of coral dinoflagellate symbionts highlights evolutionary adaptations to a symbiotic lifestyle.</title>
        <authorList>
            <person name="Aranda M."/>
            <person name="Li Y."/>
            <person name="Liew Y.J."/>
            <person name="Baumgarten S."/>
            <person name="Simakov O."/>
            <person name="Wilson M."/>
            <person name="Piel J."/>
            <person name="Ashoor H."/>
            <person name="Bougouffa S."/>
            <person name="Bajic V.B."/>
            <person name="Ryu T."/>
            <person name="Ravasi T."/>
            <person name="Bayer T."/>
            <person name="Micklem G."/>
            <person name="Kim H."/>
            <person name="Bhak J."/>
            <person name="Lajeunesse T.C."/>
            <person name="Voolstra C.R."/>
        </authorList>
    </citation>
    <scope>NUCLEOTIDE SEQUENCE [LARGE SCALE GENOMIC DNA]</scope>
    <source>
        <strain evidence="8 9">CCMP2467</strain>
    </source>
</reference>
<protein>
    <submittedName>
        <fullName evidence="8">Sodium channel protein type 10 subunit alpha</fullName>
    </submittedName>
</protein>
<feature type="region of interest" description="Disordered" evidence="5">
    <location>
        <begin position="1"/>
        <end position="44"/>
    </location>
</feature>
<feature type="compositionally biased region" description="Low complexity" evidence="5">
    <location>
        <begin position="1034"/>
        <end position="1051"/>
    </location>
</feature>
<gene>
    <name evidence="8" type="primary">SCN10A</name>
    <name evidence="8" type="ORF">AK812_SmicGene14294</name>
</gene>
<dbReference type="SUPFAM" id="SSF81324">
    <property type="entry name" value="Voltage-gated potassium channels"/>
    <property type="match status" value="1"/>
</dbReference>
<dbReference type="Pfam" id="PF00520">
    <property type="entry name" value="Ion_trans"/>
    <property type="match status" value="1"/>
</dbReference>
<dbReference type="GO" id="GO:0005216">
    <property type="term" value="F:monoatomic ion channel activity"/>
    <property type="evidence" value="ECO:0007669"/>
    <property type="project" value="InterPro"/>
</dbReference>
<dbReference type="OrthoDB" id="431339at2759"/>
<organism evidence="8 9">
    <name type="scientific">Symbiodinium microadriaticum</name>
    <name type="common">Dinoflagellate</name>
    <name type="synonym">Zooxanthella microadriatica</name>
    <dbReference type="NCBI Taxonomy" id="2951"/>
    <lineage>
        <taxon>Eukaryota</taxon>
        <taxon>Sar</taxon>
        <taxon>Alveolata</taxon>
        <taxon>Dinophyceae</taxon>
        <taxon>Suessiales</taxon>
        <taxon>Symbiodiniaceae</taxon>
        <taxon>Symbiodinium</taxon>
    </lineage>
</organism>
<keyword evidence="3 6" id="KW-1133">Transmembrane helix</keyword>
<feature type="compositionally biased region" description="Low complexity" evidence="5">
    <location>
        <begin position="726"/>
        <end position="735"/>
    </location>
</feature>
<sequence length="1195" mass="132776">MADAVTPIDSKESLPSLPAESSKHISVDGGNLSPAAQGRSPMASGEYSSALASFEGALASEHSGRQSPGYHSSMESPSFRSKRVQGGIGSNFIKAKQVDEMSNHSSYAGKVRASAVRFLQSTHFANFMAVVVLVDASSLIVDIDSRAVGEAPPRVLMLMSDLCLALYTAELVMQVILRGCHILSHWLVAIDAMIIGCGYAELVLNALLTSETLQTISFFSMLRVLRLARILRLVRLLRKAPRLRELQKLVTMMATCLKALVWSFVFCFVIMTVWAMLLVEIVGPLIQTLMEDPEHELWVRCGEECKLLTTSVMRANVLLFKTVIAGDSWGLIAVPVIMEYPATAIIFMGSLLTLVFGESVLLTDDRAGSDSSFEEGLRTAMLNGVLDATEDIQCERGMSMISRLYPGGLFFAMPFRSGRDKPQLEKVMGFLINMVVFCKMISARCLIQLPYDLWETFRQHPRTQEVWEPLEMMKETITMASFGGRSQNPMVLVGHDRFVISCMRYMAAQFRSLSTRRLGGFRNGKGDNGLPGTFIYALVDLVMLRYRRDWEDFVPRNLGRLLNRIVHNLLAQDLDEILVGHARHHDVMFPKTRVFDMEFQAPPPVVMTTDGVPYVCDLTIDVLPGLCHHDYSIGSCASQHRRQWAMVKTEAKSGLRRTMSTRSMTSAPPEPEDVPEPNARSFLLGTAKRSLDEAFGVEKPSAEKEKKKKGDKKKEKAKKKKKGKKSSSSSQSSSQEESESEPSQDGFEDAAATFGLGKRDMARSMEVATLVELDARPTALVLSKITPLVIANDIFEMGGELAESLLRDRSLTAKKNRAKKEQEDALFQMKTAASVWKRRKFPGGKDAWGKALEEMLTHAREAASDDLKQQMKQIDKPKKPHGRVPKEAKKTKAREPEAEVSEKDEPEESIPSPTGAPYMESVSEPEQEDEDNDVFQGPFKLPAEKEGLDAVLAKLPPKIKGVADGFERAVLESLPGDLSQADFSYWLLCLEKEALTETEHFKLGLAGTSLDTIATHSTRSDHGSRSLAGRQNRAPDAAPAASDSGSSPSPGQDYHSYEHEGLVMDVCESWKVDLINFHCIRKASYKGQNSRLNPTRIRLPFDALTVPGAIFMVTWLQQPMSYKAVAAKRSRLEIHDGYVSLASWQAFLEYANLTHRWQSCKILSKEEQSVDTGLRLAVVVWFLLRQPHTDQLDAT</sequence>
<keyword evidence="9" id="KW-1185">Reference proteome</keyword>
<evidence type="ECO:0000256" key="6">
    <source>
        <dbReference type="SAM" id="Phobius"/>
    </source>
</evidence>
<dbReference type="GO" id="GO:0016020">
    <property type="term" value="C:membrane"/>
    <property type="evidence" value="ECO:0007669"/>
    <property type="project" value="UniProtKB-SubCell"/>
</dbReference>
<evidence type="ECO:0000256" key="4">
    <source>
        <dbReference type="ARBA" id="ARBA00023136"/>
    </source>
</evidence>
<dbReference type="InterPro" id="IPR005821">
    <property type="entry name" value="Ion_trans_dom"/>
</dbReference>
<dbReference type="Proteomes" id="UP000186817">
    <property type="component" value="Unassembled WGS sequence"/>
</dbReference>
<keyword evidence="4 6" id="KW-0472">Membrane</keyword>
<dbReference type="AlphaFoldDB" id="A0A1Q9E5V5"/>
<feature type="compositionally biased region" description="Polar residues" evidence="5">
    <location>
        <begin position="65"/>
        <end position="79"/>
    </location>
</feature>
<dbReference type="EMBL" id="LSRX01000253">
    <property type="protein sequence ID" value="OLQ02814.1"/>
    <property type="molecule type" value="Genomic_DNA"/>
</dbReference>